<keyword evidence="1" id="KW-0805">Transcription regulation</keyword>
<proteinExistence type="predicted"/>
<dbReference type="Pfam" id="PF09278">
    <property type="entry name" value="MerR-DNA-bind"/>
    <property type="match status" value="1"/>
</dbReference>
<dbReference type="RefSeq" id="WP_338607077.1">
    <property type="nucleotide sequence ID" value="NZ_CP146275.1"/>
</dbReference>
<dbReference type="PANTHER" id="PTHR30204:SF92">
    <property type="entry name" value="HTH-TYPE TRANSCRIPTIONAL REGULATOR ZNTR"/>
    <property type="match status" value="1"/>
</dbReference>
<evidence type="ECO:0000256" key="2">
    <source>
        <dbReference type="ARBA" id="ARBA00023125"/>
    </source>
</evidence>
<dbReference type="Proteomes" id="UP001369958">
    <property type="component" value="Chromosome"/>
</dbReference>
<dbReference type="PANTHER" id="PTHR30204">
    <property type="entry name" value="REDOX-CYCLING DRUG-SENSING TRANSCRIPTIONAL ACTIVATOR SOXR"/>
    <property type="match status" value="1"/>
</dbReference>
<evidence type="ECO:0000259" key="4">
    <source>
        <dbReference type="PROSITE" id="PS50937"/>
    </source>
</evidence>
<accession>A0ABZ2I3A0</accession>
<dbReference type="SMART" id="SM00422">
    <property type="entry name" value="HTH_MERR"/>
    <property type="match status" value="1"/>
</dbReference>
<dbReference type="EMBL" id="CP146275">
    <property type="protein sequence ID" value="WWT31612.1"/>
    <property type="molecule type" value="Genomic_DNA"/>
</dbReference>
<organism evidence="5 6">
    <name type="scientific">Pelagibacterium nitratireducens</name>
    <dbReference type="NCBI Taxonomy" id="1046114"/>
    <lineage>
        <taxon>Bacteria</taxon>
        <taxon>Pseudomonadati</taxon>
        <taxon>Pseudomonadota</taxon>
        <taxon>Alphaproteobacteria</taxon>
        <taxon>Hyphomicrobiales</taxon>
        <taxon>Devosiaceae</taxon>
        <taxon>Pelagibacterium</taxon>
    </lineage>
</organism>
<keyword evidence="2" id="KW-0238">DNA-binding</keyword>
<dbReference type="PROSITE" id="PS50937">
    <property type="entry name" value="HTH_MERR_2"/>
    <property type="match status" value="1"/>
</dbReference>
<sequence length="134" mass="15024">MKDFPIGEAARRSGVKVPTIRYYEQIGLLPPPVRTAGNRRLYDDESVRRLFFILHARQLGFEIESIRAMLGLQDNPDQSCAQVDAIASGRLAEIELRISRLTALKAELSTMLDQCRQGRIAQCRVIETLSTPPG</sequence>
<dbReference type="Pfam" id="PF00376">
    <property type="entry name" value="MerR"/>
    <property type="match status" value="1"/>
</dbReference>
<dbReference type="InterPro" id="IPR000551">
    <property type="entry name" value="MerR-type_HTH_dom"/>
</dbReference>
<dbReference type="PROSITE" id="PS00552">
    <property type="entry name" value="HTH_MERR_1"/>
    <property type="match status" value="1"/>
</dbReference>
<gene>
    <name evidence="5" type="ORF">V6617_11335</name>
</gene>
<dbReference type="SUPFAM" id="SSF46955">
    <property type="entry name" value="Putative DNA-binding domain"/>
    <property type="match status" value="1"/>
</dbReference>
<evidence type="ECO:0000313" key="5">
    <source>
        <dbReference type="EMBL" id="WWT31612.1"/>
    </source>
</evidence>
<keyword evidence="6" id="KW-1185">Reference proteome</keyword>
<evidence type="ECO:0000256" key="1">
    <source>
        <dbReference type="ARBA" id="ARBA00023015"/>
    </source>
</evidence>
<dbReference type="InterPro" id="IPR047057">
    <property type="entry name" value="MerR_fam"/>
</dbReference>
<dbReference type="InterPro" id="IPR015358">
    <property type="entry name" value="Tscrpt_reg_MerR_DNA-bd"/>
</dbReference>
<dbReference type="Gene3D" id="1.10.1660.10">
    <property type="match status" value="1"/>
</dbReference>
<evidence type="ECO:0000256" key="3">
    <source>
        <dbReference type="ARBA" id="ARBA00023163"/>
    </source>
</evidence>
<evidence type="ECO:0000313" key="6">
    <source>
        <dbReference type="Proteomes" id="UP001369958"/>
    </source>
</evidence>
<reference evidence="5 6" key="1">
    <citation type="submission" date="2024-02" db="EMBL/GenBank/DDBJ databases">
        <title>Complete genome sequence of Pelagibacterium nitratireducens ZH15.</title>
        <authorList>
            <person name="Zhao L.H."/>
        </authorList>
    </citation>
    <scope>NUCLEOTIDE SEQUENCE [LARGE SCALE GENOMIC DNA]</scope>
    <source>
        <strain evidence="5 6">ZH15</strain>
    </source>
</reference>
<feature type="domain" description="HTH merR-type" evidence="4">
    <location>
        <begin position="1"/>
        <end position="72"/>
    </location>
</feature>
<dbReference type="InterPro" id="IPR009061">
    <property type="entry name" value="DNA-bd_dom_put_sf"/>
</dbReference>
<keyword evidence="3" id="KW-0804">Transcription</keyword>
<dbReference type="CDD" id="cd04785">
    <property type="entry name" value="HTH_CadR-PbrR-like"/>
    <property type="match status" value="1"/>
</dbReference>
<protein>
    <submittedName>
        <fullName evidence="5">Helix-turn-helix domain-containing protein</fullName>
    </submittedName>
</protein>
<dbReference type="PRINTS" id="PR00040">
    <property type="entry name" value="HTHMERR"/>
</dbReference>
<name>A0ABZ2I3A0_9HYPH</name>